<dbReference type="InterPro" id="IPR042178">
    <property type="entry name" value="Serpin_sf_1"/>
</dbReference>
<evidence type="ECO:0000313" key="4">
    <source>
        <dbReference type="Proteomes" id="UP000278807"/>
    </source>
</evidence>
<reference evidence="3 4" key="2">
    <citation type="submission" date="2018-11" db="EMBL/GenBank/DDBJ databases">
        <authorList>
            <consortium name="Pathogen Informatics"/>
        </authorList>
    </citation>
    <scope>NUCLEOTIDE SEQUENCE [LARGE SCALE GENOMIC DNA]</scope>
</reference>
<dbReference type="GO" id="GO:0005615">
    <property type="term" value="C:extracellular space"/>
    <property type="evidence" value="ECO:0007669"/>
    <property type="project" value="InterPro"/>
</dbReference>
<evidence type="ECO:0000259" key="2">
    <source>
        <dbReference type="Pfam" id="PF00079"/>
    </source>
</evidence>
<sequence>MFAKESFIPFTQALYSQFSSSKAKSNFVISPLSIYSAVSLVLAGAESESKKELIAALRVKGNSDHNTLCKSIGDNLKALNDGDEKKTLVQANAAFMHNSCKLLDTYLQIVKKHFDAMTKEVSSVTLLLLKK</sequence>
<proteinExistence type="inferred from homology"/>
<gene>
    <name evidence="3" type="ORF">HNAJ_LOCUS12988</name>
</gene>
<dbReference type="Proteomes" id="UP000278807">
    <property type="component" value="Unassembled WGS sequence"/>
</dbReference>
<evidence type="ECO:0000256" key="1">
    <source>
        <dbReference type="ARBA" id="ARBA00009500"/>
    </source>
</evidence>
<dbReference type="PANTHER" id="PTHR11461:SF211">
    <property type="entry name" value="GH10112P-RELATED"/>
    <property type="match status" value="1"/>
</dbReference>
<dbReference type="AlphaFoldDB" id="A0A0R3TYR5"/>
<reference evidence="5" key="1">
    <citation type="submission" date="2017-02" db="UniProtKB">
        <authorList>
            <consortium name="WormBaseParasite"/>
        </authorList>
    </citation>
    <scope>IDENTIFICATION</scope>
</reference>
<dbReference type="PANTHER" id="PTHR11461">
    <property type="entry name" value="SERINE PROTEASE INHIBITOR, SERPIN"/>
    <property type="match status" value="1"/>
</dbReference>
<dbReference type="EMBL" id="UZAE01014851">
    <property type="protein sequence ID" value="VDO14629.1"/>
    <property type="molecule type" value="Genomic_DNA"/>
</dbReference>
<dbReference type="STRING" id="102285.A0A0R3TYR5"/>
<dbReference type="InterPro" id="IPR023796">
    <property type="entry name" value="Serpin_dom"/>
</dbReference>
<accession>A0A0R3TYR5</accession>
<evidence type="ECO:0000313" key="5">
    <source>
        <dbReference type="WBParaSite" id="HNAJ_0001301401-mRNA-1"/>
    </source>
</evidence>
<dbReference type="InterPro" id="IPR000215">
    <property type="entry name" value="Serpin_fam"/>
</dbReference>
<dbReference type="SUPFAM" id="SSF56574">
    <property type="entry name" value="Serpins"/>
    <property type="match status" value="1"/>
</dbReference>
<dbReference type="Pfam" id="PF00079">
    <property type="entry name" value="Serpin"/>
    <property type="match status" value="1"/>
</dbReference>
<dbReference type="GO" id="GO:0004867">
    <property type="term" value="F:serine-type endopeptidase inhibitor activity"/>
    <property type="evidence" value="ECO:0007669"/>
    <property type="project" value="InterPro"/>
</dbReference>
<organism evidence="5">
    <name type="scientific">Rodentolepis nana</name>
    <name type="common">Dwarf tapeworm</name>
    <name type="synonym">Hymenolepis nana</name>
    <dbReference type="NCBI Taxonomy" id="102285"/>
    <lineage>
        <taxon>Eukaryota</taxon>
        <taxon>Metazoa</taxon>
        <taxon>Spiralia</taxon>
        <taxon>Lophotrochozoa</taxon>
        <taxon>Platyhelminthes</taxon>
        <taxon>Cestoda</taxon>
        <taxon>Eucestoda</taxon>
        <taxon>Cyclophyllidea</taxon>
        <taxon>Hymenolepididae</taxon>
        <taxon>Rodentolepis</taxon>
    </lineage>
</organism>
<feature type="domain" description="Serpin" evidence="2">
    <location>
        <begin position="10"/>
        <end position="122"/>
    </location>
</feature>
<comment type="similarity">
    <text evidence="1">Belongs to the serpin family.</text>
</comment>
<dbReference type="Gene3D" id="3.30.497.10">
    <property type="entry name" value="Antithrombin, subunit I, domain 2"/>
    <property type="match status" value="1"/>
</dbReference>
<evidence type="ECO:0000313" key="3">
    <source>
        <dbReference type="EMBL" id="VDO14629.1"/>
    </source>
</evidence>
<name>A0A0R3TYR5_RODNA</name>
<protein>
    <submittedName>
        <fullName evidence="5">SERPIN domain-containing protein</fullName>
    </submittedName>
</protein>
<dbReference type="WBParaSite" id="HNAJ_0001301401-mRNA-1">
    <property type="protein sequence ID" value="HNAJ_0001301401-mRNA-1"/>
    <property type="gene ID" value="HNAJ_0001301401"/>
</dbReference>
<keyword evidence="4" id="KW-1185">Reference proteome</keyword>
<dbReference type="OrthoDB" id="671595at2759"/>
<dbReference type="InterPro" id="IPR036186">
    <property type="entry name" value="Serpin_sf"/>
</dbReference>